<dbReference type="EMBL" id="OD018758">
    <property type="protein sequence ID" value="CAD7418847.1"/>
    <property type="molecule type" value="Genomic_DNA"/>
</dbReference>
<accession>A0A7R9DPY5</accession>
<dbReference type="PROSITE" id="PS50234">
    <property type="entry name" value="VWFA"/>
    <property type="match status" value="1"/>
</dbReference>
<feature type="domain" description="VWFA" evidence="1">
    <location>
        <begin position="93"/>
        <end position="199"/>
    </location>
</feature>
<dbReference type="GO" id="GO:0032991">
    <property type="term" value="C:protein-containing complex"/>
    <property type="evidence" value="ECO:0007669"/>
    <property type="project" value="UniProtKB-ARBA"/>
</dbReference>
<dbReference type="InterPro" id="IPR036465">
    <property type="entry name" value="vWFA_dom_sf"/>
</dbReference>
<evidence type="ECO:0000313" key="2">
    <source>
        <dbReference type="EMBL" id="CAD7418847.1"/>
    </source>
</evidence>
<name>A0A7R9DPY5_TIMPO</name>
<evidence type="ECO:0000259" key="1">
    <source>
        <dbReference type="PROSITE" id="PS50234"/>
    </source>
</evidence>
<sequence length="203" mass="21868">MAPNLVSSGVITFGSSPKLAVPLSTSDTCTFFESVDQITYEYDDGDNLDYNQVLELAKSVINHTSLIQRTVIVTKPATTRCLEKKFPNGMPTSELAAHFYAAVQHLATAMRGGKGTKRRPADGRILLVDGLSSSELGSIVSDMKALGTIFFTVGIGDVNGDVLEQIASTPTAAGLQQEEHPNFYYLSSFTAFGEMVNFLNEST</sequence>
<dbReference type="SUPFAM" id="SSF53300">
    <property type="entry name" value="vWA-like"/>
    <property type="match status" value="1"/>
</dbReference>
<protein>
    <recommendedName>
        <fullName evidence="1">VWFA domain-containing protein</fullName>
    </recommendedName>
</protein>
<dbReference type="Gene3D" id="3.40.50.410">
    <property type="entry name" value="von Willebrand factor, type A domain"/>
    <property type="match status" value="1"/>
</dbReference>
<dbReference type="AlphaFoldDB" id="A0A7R9DPY5"/>
<reference evidence="2" key="1">
    <citation type="submission" date="2020-11" db="EMBL/GenBank/DDBJ databases">
        <authorList>
            <person name="Tran Van P."/>
        </authorList>
    </citation>
    <scope>NUCLEOTIDE SEQUENCE</scope>
</reference>
<dbReference type="InterPro" id="IPR002035">
    <property type="entry name" value="VWF_A"/>
</dbReference>
<gene>
    <name evidence="2" type="ORF">TPSB3V08_LOCUS12637</name>
</gene>
<dbReference type="Pfam" id="PF00092">
    <property type="entry name" value="VWA"/>
    <property type="match status" value="1"/>
</dbReference>
<organism evidence="2">
    <name type="scientific">Timema poppense</name>
    <name type="common">Walking stick</name>
    <dbReference type="NCBI Taxonomy" id="170557"/>
    <lineage>
        <taxon>Eukaryota</taxon>
        <taxon>Metazoa</taxon>
        <taxon>Ecdysozoa</taxon>
        <taxon>Arthropoda</taxon>
        <taxon>Hexapoda</taxon>
        <taxon>Insecta</taxon>
        <taxon>Pterygota</taxon>
        <taxon>Neoptera</taxon>
        <taxon>Polyneoptera</taxon>
        <taxon>Phasmatodea</taxon>
        <taxon>Timematodea</taxon>
        <taxon>Timematoidea</taxon>
        <taxon>Timematidae</taxon>
        <taxon>Timema</taxon>
    </lineage>
</organism>
<proteinExistence type="predicted"/>